<feature type="compositionally biased region" description="Polar residues" evidence="1">
    <location>
        <begin position="108"/>
        <end position="122"/>
    </location>
</feature>
<dbReference type="AlphaFoldDB" id="A0A3B0XMD5"/>
<evidence type="ECO:0000313" key="2">
    <source>
        <dbReference type="EMBL" id="VAW69458.1"/>
    </source>
</evidence>
<dbReference type="EMBL" id="UOFI01000162">
    <property type="protein sequence ID" value="VAW69458.1"/>
    <property type="molecule type" value="Genomic_DNA"/>
</dbReference>
<reference evidence="2" key="1">
    <citation type="submission" date="2018-06" db="EMBL/GenBank/DDBJ databases">
        <authorList>
            <person name="Zhirakovskaya E."/>
        </authorList>
    </citation>
    <scope>NUCLEOTIDE SEQUENCE</scope>
</reference>
<feature type="region of interest" description="Disordered" evidence="1">
    <location>
        <begin position="102"/>
        <end position="122"/>
    </location>
</feature>
<organism evidence="2">
    <name type="scientific">hydrothermal vent metagenome</name>
    <dbReference type="NCBI Taxonomy" id="652676"/>
    <lineage>
        <taxon>unclassified sequences</taxon>
        <taxon>metagenomes</taxon>
        <taxon>ecological metagenomes</taxon>
    </lineage>
</organism>
<gene>
    <name evidence="2" type="ORF">MNBD_GAMMA09-1550</name>
</gene>
<proteinExistence type="predicted"/>
<protein>
    <submittedName>
        <fullName evidence="2">Uncharacterized protein</fullName>
    </submittedName>
</protein>
<accession>A0A3B0XMD5</accession>
<evidence type="ECO:0000256" key="1">
    <source>
        <dbReference type="SAM" id="MobiDB-lite"/>
    </source>
</evidence>
<name>A0A3B0XMD5_9ZZZZ</name>
<sequence>VMNSYVSTAVYKQDYEDVFARKSSNRLVLRRFKGTSEKRFGQLVKLVGPICDSKGKTSVDKLLPLSKLIYKEAKDIAYTNSDTKTLEWMQYQLEILKLGHDKAEANRTSRWKSNSGVENAEE</sequence>
<feature type="non-terminal residue" evidence="2">
    <location>
        <position position="1"/>
    </location>
</feature>